<dbReference type="AlphaFoldDB" id="A0A9D2BZ02"/>
<reference evidence="1" key="1">
    <citation type="journal article" date="2021" name="PeerJ">
        <title>Extensive microbial diversity within the chicken gut microbiome revealed by metagenomics and culture.</title>
        <authorList>
            <person name="Gilroy R."/>
            <person name="Ravi A."/>
            <person name="Getino M."/>
            <person name="Pursley I."/>
            <person name="Horton D.L."/>
            <person name="Alikhan N.F."/>
            <person name="Baker D."/>
            <person name="Gharbi K."/>
            <person name="Hall N."/>
            <person name="Watson M."/>
            <person name="Adriaenssens E.M."/>
            <person name="Foster-Nyarko E."/>
            <person name="Jarju S."/>
            <person name="Secka A."/>
            <person name="Antonio M."/>
            <person name="Oren A."/>
            <person name="Chaudhuri R.R."/>
            <person name="La Ragione R."/>
            <person name="Hildebrand F."/>
            <person name="Pallen M.J."/>
        </authorList>
    </citation>
    <scope>NUCLEOTIDE SEQUENCE</scope>
    <source>
        <strain evidence="1">ChiBcec16_6824</strain>
    </source>
</reference>
<evidence type="ECO:0000313" key="1">
    <source>
        <dbReference type="EMBL" id="HIY21679.1"/>
    </source>
</evidence>
<comment type="caution">
    <text evidence="1">The sequence shown here is derived from an EMBL/GenBank/DDBJ whole genome shotgun (WGS) entry which is preliminary data.</text>
</comment>
<dbReference type="Proteomes" id="UP000823868">
    <property type="component" value="Unassembled WGS sequence"/>
</dbReference>
<evidence type="ECO:0000313" key="2">
    <source>
        <dbReference type="Proteomes" id="UP000823868"/>
    </source>
</evidence>
<proteinExistence type="predicted"/>
<dbReference type="EMBL" id="DXDX01000135">
    <property type="protein sequence ID" value="HIY21679.1"/>
    <property type="molecule type" value="Genomic_DNA"/>
</dbReference>
<accession>A0A9D2BZ02</accession>
<sequence>MAEFLAGQGVEAITAWSDTSRKNADGAVCAVSLRKCQNLGAGFCDYLGERFNQDTGNWEELYGRRVRLTFGLDLYAPAGHTAGESAIRAAFDTLSAALQSGGPVGLKLEEFSCGETGFDRAEGRYLCPVEAVYQAFLYAVADEGGTFLDFEVKGVGQL</sequence>
<organism evidence="1 2">
    <name type="scientific">Candidatus Flavonifractor merdigallinarum</name>
    <dbReference type="NCBI Taxonomy" id="2838589"/>
    <lineage>
        <taxon>Bacteria</taxon>
        <taxon>Bacillati</taxon>
        <taxon>Bacillota</taxon>
        <taxon>Clostridia</taxon>
        <taxon>Eubacteriales</taxon>
        <taxon>Oscillospiraceae</taxon>
        <taxon>Flavonifractor</taxon>
    </lineage>
</organism>
<protein>
    <submittedName>
        <fullName evidence="1">Uncharacterized protein</fullName>
    </submittedName>
</protein>
<reference evidence="1" key="2">
    <citation type="submission" date="2021-04" db="EMBL/GenBank/DDBJ databases">
        <authorList>
            <person name="Gilroy R."/>
        </authorList>
    </citation>
    <scope>NUCLEOTIDE SEQUENCE</scope>
    <source>
        <strain evidence="1">ChiBcec16_6824</strain>
    </source>
</reference>
<gene>
    <name evidence="1" type="ORF">H9841_07265</name>
</gene>
<name>A0A9D2BZ02_9FIRM</name>